<feature type="region of interest" description="Disordered" evidence="1">
    <location>
        <begin position="60"/>
        <end position="92"/>
    </location>
</feature>
<feature type="transmembrane region" description="Helical" evidence="2">
    <location>
        <begin position="32"/>
        <end position="51"/>
    </location>
</feature>
<evidence type="ECO:0000256" key="1">
    <source>
        <dbReference type="SAM" id="MobiDB-lite"/>
    </source>
</evidence>
<accession>A0ABW6XK10</accession>
<gene>
    <name evidence="3" type="ORF">ACFY8C_05560</name>
</gene>
<name>A0ABW6XK10_9ACTN</name>
<keyword evidence="2" id="KW-0812">Transmembrane</keyword>
<sequence length="92" mass="9187">MQRPNAAQLTCGSATVVLTTVALLLLSGTTTTLGIAVICLAGLLLGLLVAVTMPLRTTGVKTTAPTPASAAREEVRVPTARVGAGVDTRTGS</sequence>
<proteinExistence type="predicted"/>
<evidence type="ECO:0008006" key="5">
    <source>
        <dbReference type="Google" id="ProtNLM"/>
    </source>
</evidence>
<evidence type="ECO:0000256" key="2">
    <source>
        <dbReference type="SAM" id="Phobius"/>
    </source>
</evidence>
<feature type="transmembrane region" description="Helical" evidence="2">
    <location>
        <begin position="7"/>
        <end position="26"/>
    </location>
</feature>
<keyword evidence="2" id="KW-0472">Membrane</keyword>
<dbReference type="RefSeq" id="WP_037639724.1">
    <property type="nucleotide sequence ID" value="NZ_JBIBDZ010000001.1"/>
</dbReference>
<evidence type="ECO:0000313" key="4">
    <source>
        <dbReference type="Proteomes" id="UP001602370"/>
    </source>
</evidence>
<dbReference type="EMBL" id="JBIBDZ010000001">
    <property type="protein sequence ID" value="MFF5917794.1"/>
    <property type="molecule type" value="Genomic_DNA"/>
</dbReference>
<keyword evidence="2" id="KW-1133">Transmembrane helix</keyword>
<comment type="caution">
    <text evidence="3">The sequence shown here is derived from an EMBL/GenBank/DDBJ whole genome shotgun (WGS) entry which is preliminary data.</text>
</comment>
<keyword evidence="4" id="KW-1185">Reference proteome</keyword>
<evidence type="ECO:0000313" key="3">
    <source>
        <dbReference type="EMBL" id="MFF5917794.1"/>
    </source>
</evidence>
<dbReference type="Proteomes" id="UP001602370">
    <property type="component" value="Unassembled WGS sequence"/>
</dbReference>
<organism evidence="3 4">
    <name type="scientific">Streptomyces flavochromogenes</name>
    <dbReference type="NCBI Taxonomy" id="68199"/>
    <lineage>
        <taxon>Bacteria</taxon>
        <taxon>Bacillati</taxon>
        <taxon>Actinomycetota</taxon>
        <taxon>Actinomycetes</taxon>
        <taxon>Kitasatosporales</taxon>
        <taxon>Streptomycetaceae</taxon>
        <taxon>Streptomyces</taxon>
    </lineage>
</organism>
<protein>
    <recommendedName>
        <fullName evidence="5">Secreted protein</fullName>
    </recommendedName>
</protein>
<reference evidence="3 4" key="1">
    <citation type="submission" date="2024-10" db="EMBL/GenBank/DDBJ databases">
        <title>The Natural Products Discovery Center: Release of the First 8490 Sequenced Strains for Exploring Actinobacteria Biosynthetic Diversity.</title>
        <authorList>
            <person name="Kalkreuter E."/>
            <person name="Kautsar S.A."/>
            <person name="Yang D."/>
            <person name="Bader C.D."/>
            <person name="Teijaro C.N."/>
            <person name="Fluegel L."/>
            <person name="Davis C.M."/>
            <person name="Simpson J.R."/>
            <person name="Lauterbach L."/>
            <person name="Steele A.D."/>
            <person name="Gui C."/>
            <person name="Meng S."/>
            <person name="Li G."/>
            <person name="Viehrig K."/>
            <person name="Ye F."/>
            <person name="Su P."/>
            <person name="Kiefer A.F."/>
            <person name="Nichols A."/>
            <person name="Cepeda A.J."/>
            <person name="Yan W."/>
            <person name="Fan B."/>
            <person name="Jiang Y."/>
            <person name="Adhikari A."/>
            <person name="Zheng C.-J."/>
            <person name="Schuster L."/>
            <person name="Cowan T.M."/>
            <person name="Smanski M.J."/>
            <person name="Chevrette M.G."/>
            <person name="De Carvalho L.P.S."/>
            <person name="Shen B."/>
        </authorList>
    </citation>
    <scope>NUCLEOTIDE SEQUENCE [LARGE SCALE GENOMIC DNA]</scope>
    <source>
        <strain evidence="3 4">NPDC012605</strain>
    </source>
</reference>